<evidence type="ECO:0000313" key="4">
    <source>
        <dbReference type="Proteomes" id="UP000754883"/>
    </source>
</evidence>
<feature type="domain" description="AMP-dependent synthetase/ligase" evidence="1">
    <location>
        <begin position="47"/>
        <end position="416"/>
    </location>
</feature>
<dbReference type="CDD" id="cd05911">
    <property type="entry name" value="Firefly_Luc_like"/>
    <property type="match status" value="1"/>
</dbReference>
<organism evidence="3 4">
    <name type="scientific">Clonostachys byssicola</name>
    <dbReference type="NCBI Taxonomy" id="160290"/>
    <lineage>
        <taxon>Eukaryota</taxon>
        <taxon>Fungi</taxon>
        <taxon>Dikarya</taxon>
        <taxon>Ascomycota</taxon>
        <taxon>Pezizomycotina</taxon>
        <taxon>Sordariomycetes</taxon>
        <taxon>Hypocreomycetidae</taxon>
        <taxon>Hypocreales</taxon>
        <taxon>Bionectriaceae</taxon>
        <taxon>Clonostachys</taxon>
    </lineage>
</organism>
<dbReference type="Proteomes" id="UP000754883">
    <property type="component" value="Unassembled WGS sequence"/>
</dbReference>
<dbReference type="PROSITE" id="PS00455">
    <property type="entry name" value="AMP_BINDING"/>
    <property type="match status" value="1"/>
</dbReference>
<evidence type="ECO:0000259" key="2">
    <source>
        <dbReference type="Pfam" id="PF13193"/>
    </source>
</evidence>
<dbReference type="EMBL" id="CABFNO020000776">
    <property type="protein sequence ID" value="CAG9961939.1"/>
    <property type="molecule type" value="Genomic_DNA"/>
</dbReference>
<dbReference type="PANTHER" id="PTHR24096:SF422">
    <property type="entry name" value="BCDNA.GH02901"/>
    <property type="match status" value="1"/>
</dbReference>
<reference evidence="3" key="1">
    <citation type="submission" date="2021-10" db="EMBL/GenBank/DDBJ databases">
        <authorList>
            <person name="Piombo E."/>
        </authorList>
    </citation>
    <scope>NUCLEOTIDE SEQUENCE</scope>
</reference>
<protein>
    <recommendedName>
        <fullName evidence="5">Phenylacetyl-CoA ligase</fullName>
    </recommendedName>
</protein>
<dbReference type="GO" id="GO:0016405">
    <property type="term" value="F:CoA-ligase activity"/>
    <property type="evidence" value="ECO:0007669"/>
    <property type="project" value="TreeGrafter"/>
</dbReference>
<dbReference type="InterPro" id="IPR042099">
    <property type="entry name" value="ANL_N_sf"/>
</dbReference>
<dbReference type="InterPro" id="IPR020845">
    <property type="entry name" value="AMP-binding_CS"/>
</dbReference>
<evidence type="ECO:0000313" key="3">
    <source>
        <dbReference type="EMBL" id="CAG9961939.1"/>
    </source>
</evidence>
<dbReference type="SUPFAM" id="SSF56801">
    <property type="entry name" value="Acetyl-CoA synthetase-like"/>
    <property type="match status" value="1"/>
</dbReference>
<proteinExistence type="predicted"/>
<dbReference type="InterPro" id="IPR000873">
    <property type="entry name" value="AMP-dep_synth/lig_dom"/>
</dbReference>
<accession>A0A9N9U2T4</accession>
<dbReference type="Gene3D" id="3.30.300.30">
    <property type="match status" value="1"/>
</dbReference>
<dbReference type="Gene3D" id="3.40.50.12780">
    <property type="entry name" value="N-terminal domain of ligase-like"/>
    <property type="match status" value="1"/>
</dbReference>
<dbReference type="InterPro" id="IPR045851">
    <property type="entry name" value="AMP-bd_C_sf"/>
</dbReference>
<dbReference type="InterPro" id="IPR025110">
    <property type="entry name" value="AMP-bd_C"/>
</dbReference>
<keyword evidence="4" id="KW-1185">Reference proteome</keyword>
<dbReference type="AlphaFoldDB" id="A0A9N9U2T4"/>
<evidence type="ECO:0008006" key="5">
    <source>
        <dbReference type="Google" id="ProtNLM"/>
    </source>
</evidence>
<dbReference type="PANTHER" id="PTHR24096">
    <property type="entry name" value="LONG-CHAIN-FATTY-ACID--COA LIGASE"/>
    <property type="match status" value="1"/>
</dbReference>
<dbReference type="OrthoDB" id="6509636at2759"/>
<sequence>MVFTPPSWVPPMLDPPDTISVPDFVKSELYGRYSVNGSRPMFTCGITGTSYTASEAFRRTDFLSRGLRKALRWNVNEGTEWDRVVAIFSYNTVDYILAGHAVHKLSGIVTPASFTHSPQELQYQLRLSGSKAIFTCIPLLETALQAASAVGIPSQHVFILPLPGAKADVPHITVEELINQGQTLPDIASPPWVKGQGSRQTAYLCFSSGTSGLPKAVMVSHRNVIANTLQTATFDRVGRGASKVTTQVAAGILPFSHIFGLVNIAHVAMYRGDELVVLPRFDFAQLLKTVEKFKIEQLSIVPPILIQIISRQDECRRYDLSSVRHVFTGAAPLGSETMDRIQTLYPNWKLGQGYGLTEASPSVLSTSEHDPLPGSAGSLLPYTKAKLISLEGNEVTKYETRGELLIQSPSITLGYLNDEKENSRTFVWHNDGRWLKTGDEVIVRKSALGYEHFVVVDRIKELIKVKGHQVAPAELEAHILDHPYVSDCAIIGVRDERSGEVPKAFIVKSADLQKSIISDDDARKAIHKHVEEHKARHKWLRGGIEFVELIPKSPSGKILRRLIRDAEAKKQRPPQTKL</sequence>
<evidence type="ECO:0000259" key="1">
    <source>
        <dbReference type="Pfam" id="PF00501"/>
    </source>
</evidence>
<gene>
    <name evidence="3" type="ORF">CBYS24578_00018336</name>
</gene>
<dbReference type="Pfam" id="PF00501">
    <property type="entry name" value="AMP-binding"/>
    <property type="match status" value="1"/>
</dbReference>
<feature type="domain" description="AMP-binding enzyme C-terminal" evidence="2">
    <location>
        <begin position="474"/>
        <end position="557"/>
    </location>
</feature>
<dbReference type="Pfam" id="PF13193">
    <property type="entry name" value="AMP-binding_C"/>
    <property type="match status" value="1"/>
</dbReference>
<name>A0A9N9U2T4_9HYPO</name>
<comment type="caution">
    <text evidence="3">The sequence shown here is derived from an EMBL/GenBank/DDBJ whole genome shotgun (WGS) entry which is preliminary data.</text>
</comment>